<reference evidence="3" key="1">
    <citation type="submission" date="2020-05" db="UniProtKB">
        <authorList>
            <consortium name="EnsemblMetazoa"/>
        </authorList>
    </citation>
    <scope>IDENTIFICATION</scope>
    <source>
        <strain evidence="3">MAF</strain>
    </source>
</reference>
<keyword evidence="2" id="KW-0732">Signal</keyword>
<accession>A0A182VCV9</accession>
<feature type="region of interest" description="Disordered" evidence="1">
    <location>
        <begin position="130"/>
        <end position="151"/>
    </location>
</feature>
<feature type="compositionally biased region" description="Acidic residues" evidence="1">
    <location>
        <begin position="58"/>
        <end position="67"/>
    </location>
</feature>
<dbReference type="VEuPathDB" id="VectorBase:AMEM012814"/>
<dbReference type="EnsemblMetazoa" id="AMEM012814-RA">
    <property type="protein sequence ID" value="AMEM012814-PA"/>
    <property type="gene ID" value="AMEM012814"/>
</dbReference>
<evidence type="ECO:0008006" key="5">
    <source>
        <dbReference type="Google" id="ProtNLM"/>
    </source>
</evidence>
<feature type="region of interest" description="Disordered" evidence="1">
    <location>
        <begin position="58"/>
        <end position="85"/>
    </location>
</feature>
<evidence type="ECO:0000313" key="4">
    <source>
        <dbReference type="Proteomes" id="UP000075903"/>
    </source>
</evidence>
<proteinExistence type="predicted"/>
<evidence type="ECO:0000313" key="3">
    <source>
        <dbReference type="EnsemblMetazoa" id="AMEM012814-PA"/>
    </source>
</evidence>
<keyword evidence="4" id="KW-1185">Reference proteome</keyword>
<feature type="compositionally biased region" description="Pro residues" evidence="1">
    <location>
        <begin position="141"/>
        <end position="151"/>
    </location>
</feature>
<dbReference type="Proteomes" id="UP000075903">
    <property type="component" value="Unassembled WGS sequence"/>
</dbReference>
<protein>
    <recommendedName>
        <fullName evidence="5">Secreted protein</fullName>
    </recommendedName>
</protein>
<evidence type="ECO:0000256" key="2">
    <source>
        <dbReference type="SAM" id="SignalP"/>
    </source>
</evidence>
<feature type="signal peptide" evidence="2">
    <location>
        <begin position="1"/>
        <end position="17"/>
    </location>
</feature>
<name>A0A182VCV9_ANOME</name>
<feature type="chain" id="PRO_5008139504" description="Secreted protein" evidence="2">
    <location>
        <begin position="18"/>
        <end position="151"/>
    </location>
</feature>
<organism evidence="3 4">
    <name type="scientific">Anopheles merus</name>
    <name type="common">Mosquito</name>
    <dbReference type="NCBI Taxonomy" id="30066"/>
    <lineage>
        <taxon>Eukaryota</taxon>
        <taxon>Metazoa</taxon>
        <taxon>Ecdysozoa</taxon>
        <taxon>Arthropoda</taxon>
        <taxon>Hexapoda</taxon>
        <taxon>Insecta</taxon>
        <taxon>Pterygota</taxon>
        <taxon>Neoptera</taxon>
        <taxon>Endopterygota</taxon>
        <taxon>Diptera</taxon>
        <taxon>Nematocera</taxon>
        <taxon>Culicoidea</taxon>
        <taxon>Culicidae</taxon>
        <taxon>Anophelinae</taxon>
        <taxon>Anopheles</taxon>
    </lineage>
</organism>
<evidence type="ECO:0000256" key="1">
    <source>
        <dbReference type="SAM" id="MobiDB-lite"/>
    </source>
</evidence>
<sequence length="151" mass="15719">MQVALLLALLVTVAASALPIAATSMFAADESRSSRGDAMWAAALDLTGDTMEPIGEAEVADTDEEGGVEAGGADRLAEESGFANRTPSYWTPLNSIVTTSFWSPLLASPAEREKKSFSNSVIQGLNCMPVMPSGELNGSLPAPPPPPLVDR</sequence>
<dbReference type="AlphaFoldDB" id="A0A182VCV9"/>